<reference evidence="2 4" key="2">
    <citation type="journal article" date="2019" name="Nat. Microbiol.">
        <title>Wide diversity of methane and short-chain alkane metabolisms in uncultured archaea.</title>
        <authorList>
            <person name="Borrel G."/>
            <person name="Adam P.S."/>
            <person name="McKay L.J."/>
            <person name="Chen L.X."/>
            <person name="Sierra-Garcia I.N."/>
            <person name="Sieber C.M."/>
            <person name="Letourneur Q."/>
            <person name="Ghozlane A."/>
            <person name="Andersen G.L."/>
            <person name="Li W.J."/>
            <person name="Hallam S.J."/>
            <person name="Muyzer G."/>
            <person name="de Oliveira V.M."/>
            <person name="Inskeep W.P."/>
            <person name="Banfield J.F."/>
            <person name="Gribaldo S."/>
        </authorList>
    </citation>
    <scope>NUCLEOTIDE SEQUENCE [LARGE SCALE GENOMIC DNA]</scope>
    <source>
        <strain evidence="2">Verst-YHS</strain>
    </source>
</reference>
<keyword evidence="1" id="KW-1133">Transmembrane helix</keyword>
<gene>
    <name evidence="3" type="ORF">DSO09_01900</name>
    <name evidence="2" type="ORF">EF809_04390</name>
</gene>
<dbReference type="InterPro" id="IPR011397">
    <property type="entry name" value="YhfC"/>
</dbReference>
<feature type="transmembrane region" description="Helical" evidence="1">
    <location>
        <begin position="78"/>
        <end position="104"/>
    </location>
</feature>
<organism evidence="2 4">
    <name type="scientific">Thermoproteota archaeon</name>
    <dbReference type="NCBI Taxonomy" id="2056631"/>
    <lineage>
        <taxon>Archaea</taxon>
        <taxon>Thermoproteota</taxon>
    </lineage>
</organism>
<keyword evidence="1" id="KW-0472">Membrane</keyword>
<evidence type="ECO:0000256" key="1">
    <source>
        <dbReference type="SAM" id="Phobius"/>
    </source>
</evidence>
<dbReference type="Proteomes" id="UP000316080">
    <property type="component" value="Unassembled WGS sequence"/>
</dbReference>
<feature type="transmembrane region" description="Helical" evidence="1">
    <location>
        <begin position="147"/>
        <end position="172"/>
    </location>
</feature>
<reference evidence="3 5" key="1">
    <citation type="journal article" date="2019" name="Nat. Microbiol.">
        <title>Expanding anaerobic alkane metabolism in the domain of Archaea.</title>
        <authorList>
            <person name="Wang Y."/>
            <person name="Wegener G."/>
            <person name="Hou J."/>
            <person name="Wang F."/>
            <person name="Xiao X."/>
        </authorList>
    </citation>
    <scope>NUCLEOTIDE SEQUENCE [LARGE SCALE GENOMIC DNA]</scope>
    <source>
        <strain evidence="3">WYZ-LMO11</strain>
    </source>
</reference>
<proteinExistence type="predicted"/>
<comment type="caution">
    <text evidence="2">The sequence shown here is derived from an EMBL/GenBank/DDBJ whole genome shotgun (WGS) entry which is preliminary data.</text>
</comment>
<feature type="transmembrane region" description="Helical" evidence="1">
    <location>
        <begin position="116"/>
        <end position="141"/>
    </location>
</feature>
<protein>
    <submittedName>
        <fullName evidence="2">YhfC family intramembrane metalloprotease</fullName>
    </submittedName>
</protein>
<accession>A0A520KEY5</accession>
<evidence type="ECO:0000313" key="2">
    <source>
        <dbReference type="EMBL" id="RZN55858.1"/>
    </source>
</evidence>
<feature type="transmembrane region" description="Helical" evidence="1">
    <location>
        <begin position="35"/>
        <end position="58"/>
    </location>
</feature>
<dbReference type="EMBL" id="RXIH01000034">
    <property type="protein sequence ID" value="RZN55858.1"/>
    <property type="molecule type" value="Genomic_DNA"/>
</dbReference>
<keyword evidence="2" id="KW-0378">Hydrolase</keyword>
<keyword evidence="1" id="KW-0812">Transmembrane</keyword>
<evidence type="ECO:0000313" key="3">
    <source>
        <dbReference type="EMBL" id="TDA39722.1"/>
    </source>
</evidence>
<dbReference type="AlphaFoldDB" id="A0A520KEY5"/>
<dbReference type="GO" id="GO:0006508">
    <property type="term" value="P:proteolysis"/>
    <property type="evidence" value="ECO:0007669"/>
    <property type="project" value="UniProtKB-KW"/>
</dbReference>
<evidence type="ECO:0000313" key="4">
    <source>
        <dbReference type="Proteomes" id="UP000316080"/>
    </source>
</evidence>
<dbReference type="Proteomes" id="UP000317265">
    <property type="component" value="Unassembled WGS sequence"/>
</dbReference>
<dbReference type="EMBL" id="QNVI01000021">
    <property type="protein sequence ID" value="TDA39722.1"/>
    <property type="molecule type" value="Genomic_DNA"/>
</dbReference>
<feature type="transmembrane region" description="Helical" evidence="1">
    <location>
        <begin position="207"/>
        <end position="229"/>
    </location>
</feature>
<dbReference type="Pfam" id="PF10086">
    <property type="entry name" value="YhfC"/>
    <property type="match status" value="1"/>
</dbReference>
<keyword evidence="2" id="KW-0645">Protease</keyword>
<dbReference type="GO" id="GO:0008237">
    <property type="term" value="F:metallopeptidase activity"/>
    <property type="evidence" value="ECO:0007669"/>
    <property type="project" value="UniProtKB-KW"/>
</dbReference>
<keyword evidence="2" id="KW-0482">Metalloprotease</keyword>
<sequence>MLNFIFPIIGGLFGIIFLRLIGFKKFNIGDLLLGFVVFFISIIIQSFIQPLPFIIYIGNLANPIEIQTKIMKYILSQGLLMILLLSIWFGFIAAIIQSGFKYLFIRNKSYSISMNVGAGFGLIEAFYIGISGLISQFLIAQQFNIPIYYYLISGLERFSVLLFHAGSTLYLFDSIKRRKGLIGFLVIVFIHGLIDFLAVLYQFTGSLIILVLTEVITLLTGLLLTLKLYKKAIEEPKEKILW</sequence>
<feature type="transmembrane region" description="Helical" evidence="1">
    <location>
        <begin position="181"/>
        <end position="201"/>
    </location>
</feature>
<name>A0A520KEY5_9CREN</name>
<evidence type="ECO:0000313" key="5">
    <source>
        <dbReference type="Proteomes" id="UP000317265"/>
    </source>
</evidence>
<feature type="transmembrane region" description="Helical" evidence="1">
    <location>
        <begin position="6"/>
        <end position="23"/>
    </location>
</feature>